<dbReference type="AlphaFoldDB" id="A0A1C4GMN0"/>
<dbReference type="Proteomes" id="UP000198515">
    <property type="component" value="Unassembled WGS sequence"/>
</dbReference>
<accession>A0A1C4GMN0</accession>
<keyword evidence="2" id="KW-1185">Reference proteome</keyword>
<sequence length="201" mass="21478">MVAFAMLDETAQKEKNRFILRHNGKYACESYNGSVYYGSRNTSNGTVAMGCGDNLKAGDKVSLTLESGKPGLGTNTVGPTLAEITVPATQPPSPSTGVVRGFSYNKTSGRIEVKLDEAAQKGQNRYVVKQDDKNYICESYKGTVYYSYKSISNGVVTMTCPITPVVGSTYSISAEANMPGYDPNTNGAVLASFVATSDMIK</sequence>
<name>A0A1C4GMN0_9ENTR</name>
<reference evidence="2" key="1">
    <citation type="submission" date="2016-08" db="EMBL/GenBank/DDBJ databases">
        <authorList>
            <person name="Varghese N."/>
            <person name="Submissions Spin"/>
        </authorList>
    </citation>
    <scope>NUCLEOTIDE SEQUENCE [LARGE SCALE GENOMIC DNA]</scope>
    <source>
        <strain evidence="2">REICA_142</strain>
    </source>
</reference>
<dbReference type="RefSeq" id="WP_139109832.1">
    <property type="nucleotide sequence ID" value="NZ_FMBC01000088.1"/>
</dbReference>
<organism evidence="1 2">
    <name type="scientific">Kosakonia oryziphila</name>
    <dbReference type="NCBI Taxonomy" id="1005667"/>
    <lineage>
        <taxon>Bacteria</taxon>
        <taxon>Pseudomonadati</taxon>
        <taxon>Pseudomonadota</taxon>
        <taxon>Gammaproteobacteria</taxon>
        <taxon>Enterobacterales</taxon>
        <taxon>Enterobacteriaceae</taxon>
        <taxon>Kosakonia</taxon>
    </lineage>
</organism>
<evidence type="ECO:0000313" key="1">
    <source>
        <dbReference type="EMBL" id="SCC69422.1"/>
    </source>
</evidence>
<proteinExistence type="predicted"/>
<protein>
    <submittedName>
        <fullName evidence="1">Chitinase</fullName>
    </submittedName>
</protein>
<dbReference type="OrthoDB" id="2194268at2"/>
<evidence type="ECO:0000313" key="2">
    <source>
        <dbReference type="Proteomes" id="UP000198515"/>
    </source>
</evidence>
<dbReference type="EMBL" id="FMBC01000088">
    <property type="protein sequence ID" value="SCC69422.1"/>
    <property type="molecule type" value="Genomic_DNA"/>
</dbReference>
<gene>
    <name evidence="1" type="ORF">GA0061070_10886</name>
</gene>